<feature type="region of interest" description="Disordered" evidence="1">
    <location>
        <begin position="1"/>
        <end position="33"/>
    </location>
</feature>
<feature type="non-terminal residue" evidence="2">
    <location>
        <position position="1"/>
    </location>
</feature>
<feature type="region of interest" description="Disordered" evidence="1">
    <location>
        <begin position="738"/>
        <end position="771"/>
    </location>
</feature>
<accession>A0A6H5GEF7</accession>
<feature type="compositionally biased region" description="Basic and acidic residues" evidence="1">
    <location>
        <begin position="454"/>
        <end position="471"/>
    </location>
</feature>
<sequence length="807" mass="90431">HNRTNGINGKATPANERGGKVAGIRSPPLPSLAAELEVPPPLVAPQQPPSPPDPAHLAALAHAAKGAEAMAILVKHLVHNVNEYACQKEVHEQALEEAYKGYEEEKNEIKKKFKEEFDKREQSGPQFPSRSGRTAAMPRRRNAKVQARQGTADRGALRRTQTRARRERKTRAIPAVQNRNSARRMQRNQKEIPNVHEHVGERCEIKSSTVGPPRPAVRTAYALNKTASEADINGSRIPFEGKPHGACAEGLQTSPPGSPVVKSVIEKSESVAWVLDIDESPEIIASRILKRAQSLRAANHGTPLQSRSEQHKPRNRSSKSLSISPNGGRQMRSKSSPCTPESRKSADEEEEEDDWDTGEHVTEEVIVVKSIGSQNVLELLDLDNSEIHIDDVQKKEPSEEEMQMIRRVEEPGLRAEVLFPKDSAGEAMISGEASDDEDVDDAANSDSEDDERSSDDFSDKDSELDNPKEEIVGSNKRAQLITPINDEPSKIDVTWSKSMDKQLHSKKGYPILSRTNFFSYCFQVQDLSIGSMSNQFFSSRVSATTYRHVSKWKYWNRHRIENWSFRKNFFIHIYSESLTEVSVCPSVLGATSDVKMSVIPDFNVMDMLFDQMDTKVEDIKVEGKWARRQIRSGGQGVLHVDDITEKGSFYLNCFTSHERCNPELEFPAPVKPSPKPVVRVKPVSPVSKPFNHSSPKPLQRPILMPVKGKKSLKTIKIIKAVGYQAPVSAVRQSPVHQQVQQPLYYEEDHSSSEDTGDEGDSHPPNHVYPRLQLSGDYQQPLLSYGIQRSFLCRLLMLERDEDIILNF</sequence>
<feature type="compositionally biased region" description="Acidic residues" evidence="1">
    <location>
        <begin position="433"/>
        <end position="453"/>
    </location>
</feature>
<feature type="region of interest" description="Disordered" evidence="1">
    <location>
        <begin position="297"/>
        <end position="360"/>
    </location>
</feature>
<feature type="region of interest" description="Disordered" evidence="1">
    <location>
        <begin position="430"/>
        <end position="483"/>
    </location>
</feature>
<evidence type="ECO:0000313" key="2">
    <source>
        <dbReference type="EMBL" id="CAB0001736.1"/>
    </source>
</evidence>
<dbReference type="AlphaFoldDB" id="A0A6H5GEF7"/>
<organism evidence="2 3">
    <name type="scientific">Nesidiocoris tenuis</name>
    <dbReference type="NCBI Taxonomy" id="355587"/>
    <lineage>
        <taxon>Eukaryota</taxon>
        <taxon>Metazoa</taxon>
        <taxon>Ecdysozoa</taxon>
        <taxon>Arthropoda</taxon>
        <taxon>Hexapoda</taxon>
        <taxon>Insecta</taxon>
        <taxon>Pterygota</taxon>
        <taxon>Neoptera</taxon>
        <taxon>Paraneoptera</taxon>
        <taxon>Hemiptera</taxon>
        <taxon>Heteroptera</taxon>
        <taxon>Panheteroptera</taxon>
        <taxon>Cimicomorpha</taxon>
        <taxon>Miridae</taxon>
        <taxon>Dicyphina</taxon>
        <taxon>Nesidiocoris</taxon>
    </lineage>
</organism>
<feature type="compositionally biased region" description="Polar residues" evidence="1">
    <location>
        <begin position="123"/>
        <end position="132"/>
    </location>
</feature>
<evidence type="ECO:0000313" key="3">
    <source>
        <dbReference type="Proteomes" id="UP000479000"/>
    </source>
</evidence>
<feature type="compositionally biased region" description="Polar residues" evidence="1">
    <location>
        <begin position="318"/>
        <end position="339"/>
    </location>
</feature>
<dbReference type="Proteomes" id="UP000479000">
    <property type="component" value="Unassembled WGS sequence"/>
</dbReference>
<dbReference type="EMBL" id="CADCXU010011343">
    <property type="protein sequence ID" value="CAB0001736.1"/>
    <property type="molecule type" value="Genomic_DNA"/>
</dbReference>
<feature type="region of interest" description="Disordered" evidence="1">
    <location>
        <begin position="116"/>
        <end position="170"/>
    </location>
</feature>
<feature type="compositionally biased region" description="Basic residues" evidence="1">
    <location>
        <begin position="160"/>
        <end position="170"/>
    </location>
</feature>
<feature type="compositionally biased region" description="Acidic residues" evidence="1">
    <location>
        <begin position="347"/>
        <end position="356"/>
    </location>
</feature>
<evidence type="ECO:0000256" key="1">
    <source>
        <dbReference type="SAM" id="MobiDB-lite"/>
    </source>
</evidence>
<reference evidence="2 3" key="1">
    <citation type="submission" date="2020-02" db="EMBL/GenBank/DDBJ databases">
        <authorList>
            <person name="Ferguson B K."/>
        </authorList>
    </citation>
    <scope>NUCLEOTIDE SEQUENCE [LARGE SCALE GENOMIC DNA]</scope>
</reference>
<proteinExistence type="predicted"/>
<keyword evidence="3" id="KW-1185">Reference proteome</keyword>
<gene>
    <name evidence="2" type="ORF">NTEN_LOCUS7523</name>
</gene>
<name>A0A6H5GEF7_9HEMI</name>
<dbReference type="OrthoDB" id="10038993at2759"/>
<protein>
    <submittedName>
        <fullName evidence="2">Uncharacterized protein</fullName>
    </submittedName>
</protein>